<organism evidence="2 3">
    <name type="scientific">Parathielavia appendiculata</name>
    <dbReference type="NCBI Taxonomy" id="2587402"/>
    <lineage>
        <taxon>Eukaryota</taxon>
        <taxon>Fungi</taxon>
        <taxon>Dikarya</taxon>
        <taxon>Ascomycota</taxon>
        <taxon>Pezizomycotina</taxon>
        <taxon>Sordariomycetes</taxon>
        <taxon>Sordariomycetidae</taxon>
        <taxon>Sordariales</taxon>
        <taxon>Chaetomiaceae</taxon>
        <taxon>Parathielavia</taxon>
    </lineage>
</organism>
<protein>
    <recommendedName>
        <fullName evidence="4">Secreted protein</fullName>
    </recommendedName>
</protein>
<proteinExistence type="predicted"/>
<comment type="caution">
    <text evidence="2">The sequence shown here is derived from an EMBL/GenBank/DDBJ whole genome shotgun (WGS) entry which is preliminary data.</text>
</comment>
<name>A0AAN6TWF3_9PEZI</name>
<sequence length="107" mass="11993">MSHSVLLLLAVLSSSLSCCDFPSQSRYSANDCMYQAARSFEKVGEFGSFDFELVARVAFWEARLLFSLLNLVFIPHQLSVYLVSAGQQRGPQTTLTTSMRLCFKTKP</sequence>
<keyword evidence="3" id="KW-1185">Reference proteome</keyword>
<dbReference type="AlphaFoldDB" id="A0AAN6TWF3"/>
<evidence type="ECO:0000313" key="2">
    <source>
        <dbReference type="EMBL" id="KAK4121879.1"/>
    </source>
</evidence>
<dbReference type="GeneID" id="87827417"/>
<dbReference type="Proteomes" id="UP001302602">
    <property type="component" value="Unassembled WGS sequence"/>
</dbReference>
<dbReference type="EMBL" id="MU853232">
    <property type="protein sequence ID" value="KAK4121879.1"/>
    <property type="molecule type" value="Genomic_DNA"/>
</dbReference>
<feature type="chain" id="PRO_5042978966" description="Secreted protein" evidence="1">
    <location>
        <begin position="19"/>
        <end position="107"/>
    </location>
</feature>
<evidence type="ECO:0000256" key="1">
    <source>
        <dbReference type="SAM" id="SignalP"/>
    </source>
</evidence>
<feature type="signal peptide" evidence="1">
    <location>
        <begin position="1"/>
        <end position="18"/>
    </location>
</feature>
<gene>
    <name evidence="2" type="ORF">N657DRAFT_622335</name>
</gene>
<keyword evidence="1" id="KW-0732">Signal</keyword>
<evidence type="ECO:0000313" key="3">
    <source>
        <dbReference type="Proteomes" id="UP001302602"/>
    </source>
</evidence>
<accession>A0AAN6TWF3</accession>
<reference evidence="2" key="1">
    <citation type="journal article" date="2023" name="Mol. Phylogenet. Evol.">
        <title>Genome-scale phylogeny and comparative genomics of the fungal order Sordariales.</title>
        <authorList>
            <person name="Hensen N."/>
            <person name="Bonometti L."/>
            <person name="Westerberg I."/>
            <person name="Brannstrom I.O."/>
            <person name="Guillou S."/>
            <person name="Cros-Aarteil S."/>
            <person name="Calhoun S."/>
            <person name="Haridas S."/>
            <person name="Kuo A."/>
            <person name="Mondo S."/>
            <person name="Pangilinan J."/>
            <person name="Riley R."/>
            <person name="LaButti K."/>
            <person name="Andreopoulos B."/>
            <person name="Lipzen A."/>
            <person name="Chen C."/>
            <person name="Yan M."/>
            <person name="Daum C."/>
            <person name="Ng V."/>
            <person name="Clum A."/>
            <person name="Steindorff A."/>
            <person name="Ohm R.A."/>
            <person name="Martin F."/>
            <person name="Silar P."/>
            <person name="Natvig D.O."/>
            <person name="Lalanne C."/>
            <person name="Gautier V."/>
            <person name="Ament-Velasquez S.L."/>
            <person name="Kruys A."/>
            <person name="Hutchinson M.I."/>
            <person name="Powell A.J."/>
            <person name="Barry K."/>
            <person name="Miller A.N."/>
            <person name="Grigoriev I.V."/>
            <person name="Debuchy R."/>
            <person name="Gladieux P."/>
            <person name="Hiltunen Thoren M."/>
            <person name="Johannesson H."/>
        </authorList>
    </citation>
    <scope>NUCLEOTIDE SEQUENCE</scope>
    <source>
        <strain evidence="2">CBS 731.68</strain>
    </source>
</reference>
<evidence type="ECO:0008006" key="4">
    <source>
        <dbReference type="Google" id="ProtNLM"/>
    </source>
</evidence>
<dbReference type="RefSeq" id="XP_062645650.1">
    <property type="nucleotide sequence ID" value="XM_062790647.1"/>
</dbReference>
<reference evidence="2" key="2">
    <citation type="submission" date="2023-05" db="EMBL/GenBank/DDBJ databases">
        <authorList>
            <consortium name="Lawrence Berkeley National Laboratory"/>
            <person name="Steindorff A."/>
            <person name="Hensen N."/>
            <person name="Bonometti L."/>
            <person name="Westerberg I."/>
            <person name="Brannstrom I.O."/>
            <person name="Guillou S."/>
            <person name="Cros-Aarteil S."/>
            <person name="Calhoun S."/>
            <person name="Haridas S."/>
            <person name="Kuo A."/>
            <person name="Mondo S."/>
            <person name="Pangilinan J."/>
            <person name="Riley R."/>
            <person name="Labutti K."/>
            <person name="Andreopoulos B."/>
            <person name="Lipzen A."/>
            <person name="Chen C."/>
            <person name="Yanf M."/>
            <person name="Daum C."/>
            <person name="Ng V."/>
            <person name="Clum A."/>
            <person name="Ohm R."/>
            <person name="Martin F."/>
            <person name="Silar P."/>
            <person name="Natvig D."/>
            <person name="Lalanne C."/>
            <person name="Gautier V."/>
            <person name="Ament-Velasquez S.L."/>
            <person name="Kruys A."/>
            <person name="Hutchinson M.I."/>
            <person name="Powell A.J."/>
            <person name="Barry K."/>
            <person name="Miller A.N."/>
            <person name="Grigoriev I.V."/>
            <person name="Debuchy R."/>
            <person name="Gladieux P."/>
            <person name="Thoren M.H."/>
            <person name="Johannesson H."/>
        </authorList>
    </citation>
    <scope>NUCLEOTIDE SEQUENCE</scope>
    <source>
        <strain evidence="2">CBS 731.68</strain>
    </source>
</reference>